<keyword evidence="3" id="KW-0813">Transport</keyword>
<name>A0A1J5P6Y5_9ZZZZ</name>
<dbReference type="InterPro" id="IPR011577">
    <property type="entry name" value="Cyt_b561_bac/Ni-Hgenase"/>
</dbReference>
<accession>A0A1J5P6Y5</accession>
<feature type="transmembrane region" description="Helical" evidence="12">
    <location>
        <begin position="73"/>
        <end position="91"/>
    </location>
</feature>
<protein>
    <submittedName>
        <fullName evidence="14">Putative Ni/Fe-hydrogenase B-type cytochrome subunit</fullName>
    </submittedName>
</protein>
<dbReference type="Gene3D" id="1.20.950.20">
    <property type="entry name" value="Transmembrane di-heme cytochromes, Chain C"/>
    <property type="match status" value="1"/>
</dbReference>
<sequence>MNRIKQGQPASAPAMSSDQYQAYNVWDAPTRWFHWINALAVLGLIVVGVILLNDDALGLSANGKILLKQIHVVIGYVMGLNLSWRIVWAFFGNRYARWSAMLPYGSGFWGKLRAYGDAFLSGEPQEYLGHNPAARLAIAVLLLLLVLQAATGVILAGTDLFWPPFGGWFAGWVAAAGIDPATVSPLAPNTLDQTAYKAMRAFRSPVVTIHLYAFYLLAGVIVMHLIAVIVTEIHEGGSITSAMFTGRKFFNRPPQDR</sequence>
<proteinExistence type="inferred from homology"/>
<dbReference type="InterPro" id="IPR051542">
    <property type="entry name" value="Hydrogenase_cytochrome"/>
</dbReference>
<dbReference type="PANTHER" id="PTHR30485:SF2">
    <property type="entry name" value="BLL0597 PROTEIN"/>
    <property type="match status" value="1"/>
</dbReference>
<feature type="transmembrane region" description="Helical" evidence="12">
    <location>
        <begin position="207"/>
        <end position="230"/>
    </location>
</feature>
<comment type="similarity">
    <text evidence="2">Belongs to the HupC/HyaC/HydC family.</text>
</comment>
<dbReference type="GO" id="GO:0005506">
    <property type="term" value="F:iron ion binding"/>
    <property type="evidence" value="ECO:0007669"/>
    <property type="project" value="InterPro"/>
</dbReference>
<keyword evidence="6 12" id="KW-0812">Transmembrane</keyword>
<keyword evidence="10" id="KW-0408">Iron</keyword>
<feature type="transmembrane region" description="Helical" evidence="12">
    <location>
        <begin position="168"/>
        <end position="187"/>
    </location>
</feature>
<evidence type="ECO:0000256" key="3">
    <source>
        <dbReference type="ARBA" id="ARBA00022448"/>
    </source>
</evidence>
<dbReference type="GO" id="GO:0022904">
    <property type="term" value="P:respiratory electron transport chain"/>
    <property type="evidence" value="ECO:0007669"/>
    <property type="project" value="InterPro"/>
</dbReference>
<evidence type="ECO:0000256" key="9">
    <source>
        <dbReference type="ARBA" id="ARBA00022989"/>
    </source>
</evidence>
<evidence type="ECO:0000256" key="12">
    <source>
        <dbReference type="SAM" id="Phobius"/>
    </source>
</evidence>
<feature type="domain" description="Cytochrome b561 bacterial/Ni-hydrogenase" evidence="13">
    <location>
        <begin position="25"/>
        <end position="246"/>
    </location>
</feature>
<evidence type="ECO:0000256" key="8">
    <source>
        <dbReference type="ARBA" id="ARBA00022982"/>
    </source>
</evidence>
<keyword evidence="4" id="KW-1003">Cell membrane</keyword>
<keyword evidence="5" id="KW-0349">Heme</keyword>
<evidence type="ECO:0000256" key="2">
    <source>
        <dbReference type="ARBA" id="ARBA00008622"/>
    </source>
</evidence>
<feature type="transmembrane region" description="Helical" evidence="12">
    <location>
        <begin position="32"/>
        <end position="52"/>
    </location>
</feature>
<evidence type="ECO:0000256" key="5">
    <source>
        <dbReference type="ARBA" id="ARBA00022617"/>
    </source>
</evidence>
<dbReference type="SUPFAM" id="SSF81342">
    <property type="entry name" value="Transmembrane di-heme cytochromes"/>
    <property type="match status" value="1"/>
</dbReference>
<dbReference type="AlphaFoldDB" id="A0A1J5P6Y5"/>
<evidence type="ECO:0000256" key="10">
    <source>
        <dbReference type="ARBA" id="ARBA00023004"/>
    </source>
</evidence>
<keyword evidence="11 12" id="KW-0472">Membrane</keyword>
<dbReference type="InterPro" id="IPR000516">
    <property type="entry name" value="Ni-dep_Hydgase_cyt-B"/>
</dbReference>
<dbReference type="EMBL" id="MLJW01006540">
    <property type="protein sequence ID" value="OIQ66528.1"/>
    <property type="molecule type" value="Genomic_DNA"/>
</dbReference>
<evidence type="ECO:0000313" key="14">
    <source>
        <dbReference type="EMBL" id="OIQ66528.1"/>
    </source>
</evidence>
<evidence type="ECO:0000256" key="6">
    <source>
        <dbReference type="ARBA" id="ARBA00022692"/>
    </source>
</evidence>
<dbReference type="PRINTS" id="PR00161">
    <property type="entry name" value="NIHGNASECYTB"/>
</dbReference>
<keyword evidence="9 12" id="KW-1133">Transmembrane helix</keyword>
<dbReference type="GO" id="GO:0020037">
    <property type="term" value="F:heme binding"/>
    <property type="evidence" value="ECO:0007669"/>
    <property type="project" value="TreeGrafter"/>
</dbReference>
<evidence type="ECO:0000256" key="11">
    <source>
        <dbReference type="ARBA" id="ARBA00023136"/>
    </source>
</evidence>
<comment type="caution">
    <text evidence="14">The sequence shown here is derived from an EMBL/GenBank/DDBJ whole genome shotgun (WGS) entry which is preliminary data.</text>
</comment>
<comment type="subcellular location">
    <subcellularLocation>
        <location evidence="1">Cell membrane</location>
        <topology evidence="1">Multi-pass membrane protein</topology>
    </subcellularLocation>
</comment>
<dbReference type="InterPro" id="IPR016174">
    <property type="entry name" value="Di-haem_cyt_TM"/>
</dbReference>
<dbReference type="GO" id="GO:0005886">
    <property type="term" value="C:plasma membrane"/>
    <property type="evidence" value="ECO:0007669"/>
    <property type="project" value="UniProtKB-SubCell"/>
</dbReference>
<dbReference type="PANTHER" id="PTHR30485">
    <property type="entry name" value="NI/FE-HYDROGENASE 1 B-TYPE CYTOCHROME SUBUNIT"/>
    <property type="match status" value="1"/>
</dbReference>
<evidence type="ECO:0000259" key="13">
    <source>
        <dbReference type="Pfam" id="PF01292"/>
    </source>
</evidence>
<keyword evidence="8" id="KW-0249">Electron transport</keyword>
<evidence type="ECO:0000256" key="4">
    <source>
        <dbReference type="ARBA" id="ARBA00022475"/>
    </source>
</evidence>
<reference evidence="14" key="1">
    <citation type="submission" date="2016-10" db="EMBL/GenBank/DDBJ databases">
        <title>Sequence of Gallionella enrichment culture.</title>
        <authorList>
            <person name="Poehlein A."/>
            <person name="Muehling M."/>
            <person name="Daniel R."/>
        </authorList>
    </citation>
    <scope>NUCLEOTIDE SEQUENCE</scope>
</reference>
<evidence type="ECO:0000256" key="7">
    <source>
        <dbReference type="ARBA" id="ARBA00022723"/>
    </source>
</evidence>
<gene>
    <name evidence="14" type="primary">hupC_7</name>
    <name evidence="14" type="ORF">GALL_519000</name>
</gene>
<dbReference type="Pfam" id="PF01292">
    <property type="entry name" value="Ni_hydr_CYTB"/>
    <property type="match status" value="1"/>
</dbReference>
<feature type="transmembrane region" description="Helical" evidence="12">
    <location>
        <begin position="136"/>
        <end position="156"/>
    </location>
</feature>
<dbReference type="GO" id="GO:0009055">
    <property type="term" value="F:electron transfer activity"/>
    <property type="evidence" value="ECO:0007669"/>
    <property type="project" value="InterPro"/>
</dbReference>
<keyword evidence="7" id="KW-0479">Metal-binding</keyword>
<evidence type="ECO:0000256" key="1">
    <source>
        <dbReference type="ARBA" id="ARBA00004651"/>
    </source>
</evidence>
<organism evidence="14">
    <name type="scientific">mine drainage metagenome</name>
    <dbReference type="NCBI Taxonomy" id="410659"/>
    <lineage>
        <taxon>unclassified sequences</taxon>
        <taxon>metagenomes</taxon>
        <taxon>ecological metagenomes</taxon>
    </lineage>
</organism>